<gene>
    <name evidence="5" type="ORF">DN745_01270</name>
</gene>
<evidence type="ECO:0000256" key="3">
    <source>
        <dbReference type="ARBA" id="ARBA00022989"/>
    </source>
</evidence>
<dbReference type="InterPro" id="IPR038770">
    <property type="entry name" value="Na+/solute_symporter_sf"/>
</dbReference>
<evidence type="ECO:0000313" key="6">
    <source>
        <dbReference type="Proteomes" id="UP000249799"/>
    </source>
</evidence>
<evidence type="ECO:0000313" key="5">
    <source>
        <dbReference type="EMBL" id="AWV88033.1"/>
    </source>
</evidence>
<accession>A0A2Z4FGG2</accession>
<dbReference type="Proteomes" id="UP000249799">
    <property type="component" value="Chromosome"/>
</dbReference>
<dbReference type="AlphaFoldDB" id="A0A2Z4FGG2"/>
<sequence length="291" mass="30601">MNAFRWTLLLEIIFVVTAMAYIGLSVTWAQVNGLLRDRGLVGRSLLANLLLVPLLAAGLIAVIPMPLDAQVALILLALAPGGLNVLQFSTKIDGHLAQAAALLFLLSMLSLITTPVGVALMPMPRDPGQLIAVRNILAFLAAVLAPMALGALVRRHTPELAEKLARPINLMSTVSFVAAMLVGSAIKKDAAEALGGSVLLVLVLFVAGTWLIGWVLGGGDGADRRLLATVTSIRNAGLVLLFGITLFPNTGVDTVVLAYALLMILPNAAIMVTHSVRQKRAAHKLGQTPKV</sequence>
<evidence type="ECO:0000256" key="1">
    <source>
        <dbReference type="ARBA" id="ARBA00004141"/>
    </source>
</evidence>
<comment type="subcellular location">
    <subcellularLocation>
        <location evidence="1">Membrane</location>
        <topology evidence="1">Multi-pass membrane protein</topology>
    </subcellularLocation>
</comment>
<reference evidence="5 6" key="1">
    <citation type="submission" date="2018-06" db="EMBL/GenBank/DDBJ databases">
        <title>Lujinxingia sediminis gen. nov. sp. nov., a new facultative anaerobic member of the class Deltaproteobacteria, and proposal of Lujinxingaceae fam. nov.</title>
        <authorList>
            <person name="Guo L.-Y."/>
            <person name="Li C.-M."/>
            <person name="Wang S."/>
            <person name="Du Z.-J."/>
        </authorList>
    </citation>
    <scope>NUCLEOTIDE SEQUENCE [LARGE SCALE GENOMIC DNA]</scope>
    <source>
        <strain evidence="5 6">FA350</strain>
    </source>
</reference>
<evidence type="ECO:0000256" key="4">
    <source>
        <dbReference type="ARBA" id="ARBA00023136"/>
    </source>
</evidence>
<protein>
    <submittedName>
        <fullName evidence="5">Uncharacterized protein</fullName>
    </submittedName>
</protein>
<keyword evidence="6" id="KW-1185">Reference proteome</keyword>
<keyword evidence="2" id="KW-0812">Transmembrane</keyword>
<keyword evidence="4" id="KW-0472">Membrane</keyword>
<dbReference type="GO" id="GO:0016020">
    <property type="term" value="C:membrane"/>
    <property type="evidence" value="ECO:0007669"/>
    <property type="project" value="UniProtKB-SubCell"/>
</dbReference>
<organism evidence="5 6">
    <name type="scientific">Bradymonas sediminis</name>
    <dbReference type="NCBI Taxonomy" id="1548548"/>
    <lineage>
        <taxon>Bacteria</taxon>
        <taxon>Deltaproteobacteria</taxon>
        <taxon>Bradymonadales</taxon>
        <taxon>Bradymonadaceae</taxon>
        <taxon>Bradymonas</taxon>
    </lineage>
</organism>
<proteinExistence type="predicted"/>
<dbReference type="Gene3D" id="1.20.1530.20">
    <property type="match status" value="1"/>
</dbReference>
<dbReference type="PANTHER" id="PTHR10361:SF28">
    <property type="entry name" value="P3 PROTEIN-RELATED"/>
    <property type="match status" value="1"/>
</dbReference>
<name>A0A2Z4FGG2_9DELT</name>
<dbReference type="InterPro" id="IPR004710">
    <property type="entry name" value="Bilac:Na_transpt"/>
</dbReference>
<dbReference type="OrthoDB" id="10012037at2"/>
<dbReference type="PANTHER" id="PTHR10361">
    <property type="entry name" value="SODIUM-BILE ACID COTRANSPORTER"/>
    <property type="match status" value="1"/>
</dbReference>
<dbReference type="Pfam" id="PF01758">
    <property type="entry name" value="SBF"/>
    <property type="match status" value="1"/>
</dbReference>
<evidence type="ECO:0000256" key="2">
    <source>
        <dbReference type="ARBA" id="ARBA00022692"/>
    </source>
</evidence>
<dbReference type="KEGG" id="bsed:DN745_01270"/>
<dbReference type="EMBL" id="CP030032">
    <property type="protein sequence ID" value="AWV88033.1"/>
    <property type="molecule type" value="Genomic_DNA"/>
</dbReference>
<dbReference type="InterPro" id="IPR002657">
    <property type="entry name" value="BilAc:Na_symport/Acr3"/>
</dbReference>
<keyword evidence="3" id="KW-1133">Transmembrane helix</keyword>